<feature type="domain" description="RST" evidence="6">
    <location>
        <begin position="504"/>
        <end position="575"/>
    </location>
</feature>
<dbReference type="GO" id="GO:0003950">
    <property type="term" value="F:NAD+ poly-ADP-ribosyltransferase activity"/>
    <property type="evidence" value="ECO:0007669"/>
    <property type="project" value="InterPro"/>
</dbReference>
<dbReference type="EMBL" id="AYRZ02000001">
    <property type="protein sequence ID" value="PHT95860.1"/>
    <property type="molecule type" value="Genomic_DNA"/>
</dbReference>
<protein>
    <recommendedName>
        <fullName evidence="9">Poly [ADP-ribose] polymerase</fullName>
    </recommendedName>
</protein>
<comment type="subcellular location">
    <subcellularLocation>
        <location evidence="1">Nucleus</location>
    </subcellularLocation>
</comment>
<evidence type="ECO:0000256" key="3">
    <source>
        <dbReference type="ARBA" id="ARBA00023016"/>
    </source>
</evidence>
<dbReference type="GO" id="GO:0005634">
    <property type="term" value="C:nucleus"/>
    <property type="evidence" value="ECO:0007669"/>
    <property type="project" value="UniProtKB-SubCell"/>
</dbReference>
<keyword evidence="3" id="KW-0346">Stress response</keyword>
<evidence type="ECO:0000259" key="5">
    <source>
        <dbReference type="PROSITE" id="PS51059"/>
    </source>
</evidence>
<organism evidence="7 8">
    <name type="scientific">Capsicum annuum</name>
    <name type="common">Capsicum pepper</name>
    <dbReference type="NCBI Taxonomy" id="4072"/>
    <lineage>
        <taxon>Eukaryota</taxon>
        <taxon>Viridiplantae</taxon>
        <taxon>Streptophyta</taxon>
        <taxon>Embryophyta</taxon>
        <taxon>Tracheophyta</taxon>
        <taxon>Spermatophyta</taxon>
        <taxon>Magnoliopsida</taxon>
        <taxon>eudicotyledons</taxon>
        <taxon>Gunneridae</taxon>
        <taxon>Pentapetalae</taxon>
        <taxon>asterids</taxon>
        <taxon>lamiids</taxon>
        <taxon>Solanales</taxon>
        <taxon>Solanaceae</taxon>
        <taxon>Solanoideae</taxon>
        <taxon>Capsiceae</taxon>
        <taxon>Capsicum</taxon>
    </lineage>
</organism>
<reference evidence="7 8" key="1">
    <citation type="journal article" date="2014" name="Nat. Genet.">
        <title>Genome sequence of the hot pepper provides insights into the evolution of pungency in Capsicum species.</title>
        <authorList>
            <person name="Kim S."/>
            <person name="Park M."/>
            <person name="Yeom S.I."/>
            <person name="Kim Y.M."/>
            <person name="Lee J.M."/>
            <person name="Lee H.A."/>
            <person name="Seo E."/>
            <person name="Choi J."/>
            <person name="Cheong K."/>
            <person name="Kim K.T."/>
            <person name="Jung K."/>
            <person name="Lee G.W."/>
            <person name="Oh S.K."/>
            <person name="Bae C."/>
            <person name="Kim S.B."/>
            <person name="Lee H.Y."/>
            <person name="Kim S.Y."/>
            <person name="Kim M.S."/>
            <person name="Kang B.C."/>
            <person name="Jo Y.D."/>
            <person name="Yang H.B."/>
            <person name="Jeong H.J."/>
            <person name="Kang W.H."/>
            <person name="Kwon J.K."/>
            <person name="Shin C."/>
            <person name="Lim J.Y."/>
            <person name="Park J.H."/>
            <person name="Huh J.H."/>
            <person name="Kim J.S."/>
            <person name="Kim B.D."/>
            <person name="Cohen O."/>
            <person name="Paran I."/>
            <person name="Suh M.C."/>
            <person name="Lee S.B."/>
            <person name="Kim Y.K."/>
            <person name="Shin Y."/>
            <person name="Noh S.J."/>
            <person name="Park J."/>
            <person name="Seo Y.S."/>
            <person name="Kwon S.Y."/>
            <person name="Kim H.A."/>
            <person name="Park J.M."/>
            <person name="Kim H.J."/>
            <person name="Choi S.B."/>
            <person name="Bosland P.W."/>
            <person name="Reeves G."/>
            <person name="Jo S.H."/>
            <person name="Lee B.W."/>
            <person name="Cho H.T."/>
            <person name="Choi H.S."/>
            <person name="Lee M.S."/>
            <person name="Yu Y."/>
            <person name="Do Choi Y."/>
            <person name="Park B.S."/>
            <person name="van Deynze A."/>
            <person name="Ashrafi H."/>
            <person name="Hill T."/>
            <person name="Kim W.T."/>
            <person name="Pai H.S."/>
            <person name="Ahn H.K."/>
            <person name="Yeam I."/>
            <person name="Giovannoni J.J."/>
            <person name="Rose J.K."/>
            <person name="Sorensen I."/>
            <person name="Lee S.J."/>
            <person name="Kim R.W."/>
            <person name="Choi I.Y."/>
            <person name="Choi B.S."/>
            <person name="Lim J.S."/>
            <person name="Lee Y.H."/>
            <person name="Choi D."/>
        </authorList>
    </citation>
    <scope>NUCLEOTIDE SEQUENCE [LARGE SCALE GENOMIC DNA]</scope>
    <source>
        <strain evidence="8">cv. CM334</strain>
    </source>
</reference>
<dbReference type="Proteomes" id="UP000222542">
    <property type="component" value="Unassembled WGS sequence"/>
</dbReference>
<name>A0A2G3ANS1_CAPAN</name>
<dbReference type="PANTHER" id="PTHR32263">
    <property type="entry name" value="INACTIVE POLY [ADP-RIBOSE] POLYMERASE SRO4-RELATED"/>
    <property type="match status" value="1"/>
</dbReference>
<evidence type="ECO:0000256" key="2">
    <source>
        <dbReference type="ARBA" id="ARBA00022473"/>
    </source>
</evidence>
<dbReference type="InterPro" id="IPR022003">
    <property type="entry name" value="RST"/>
</dbReference>
<dbReference type="Pfam" id="PF23467">
    <property type="entry name" value="WWE_5"/>
    <property type="match status" value="1"/>
</dbReference>
<proteinExistence type="predicted"/>
<keyword evidence="8" id="KW-1185">Reference proteome</keyword>
<evidence type="ECO:0000256" key="1">
    <source>
        <dbReference type="ARBA" id="ARBA00004123"/>
    </source>
</evidence>
<dbReference type="Gramene" id="PHT95860">
    <property type="protein sequence ID" value="PHT95860"/>
    <property type="gene ID" value="T459_03742"/>
</dbReference>
<accession>A0A2G3ANS1</accession>
<dbReference type="InterPro" id="IPR012317">
    <property type="entry name" value="Poly(ADP-ribose)pol_cat_dom"/>
</dbReference>
<dbReference type="InterPro" id="IPR044964">
    <property type="entry name" value="RCD1/SRO1-5"/>
</dbReference>
<dbReference type="Pfam" id="PF12174">
    <property type="entry name" value="RST"/>
    <property type="match status" value="1"/>
</dbReference>
<keyword evidence="2" id="KW-0217">Developmental protein</keyword>
<evidence type="ECO:0000259" key="6">
    <source>
        <dbReference type="PROSITE" id="PS51879"/>
    </source>
</evidence>
<sequence>METKIVKVLDRSRNIVVDLKRKREAQFETHLSEATHMILPVRALLNSTVPLGKRAKLNGSGSRCGGYEFHQKESLLRYYLNFRKSGLPQRLMYYQKGQWTDFPENIVSMAKQDLQVKKSATEVVFNGKNYVLDFFHMMLLDLKSGVQQPIAWIDEAGKCFFPEVFGRCDELHECCHCEDNDCIDEYSETDGSNDLEMRLEIEVNGADISSLKESSGESNANVEQVNFCNELAAKNHVAKVDDNCVRMSYTKAKEDTAKYYQKVENAGCEYTNSDAVREMFLKGISSPASANIIELQRISSSFIEIRKELFQKQMEITRKHRGDAVLRYAWLPSSKGMITSIMKYGLANYGSSKTNSSYGVGVHLFPANCTDISAKYSDVDEDGVQYMILCRVIMGNMELVCPESKQFHPSCEDFDNGVDSLENPKCYVVWTMNMSTHIFPEYVVSFKLSPDAEGYLVGNKSPNVSAISSCQGPVDQVWADTLPTDMGSDCHQNSLGLASKQSARTPKSPWMPFPMLFAAISKKVRQEDMNLVCSNYELFKGKKINRDEFVRKLRLIVGDALLRSTITSLQCRVCSSPVSQKQVVFYEGLLKYMERILKYIKYLSPKIYEKNTKIHKIYAS</sequence>
<evidence type="ECO:0000256" key="4">
    <source>
        <dbReference type="ARBA" id="ARBA00023242"/>
    </source>
</evidence>
<dbReference type="OMA" id="PHALLPI"/>
<dbReference type="Gene3D" id="3.90.228.10">
    <property type="match status" value="1"/>
</dbReference>
<gene>
    <name evidence="7" type="ORF">T459_03742</name>
</gene>
<evidence type="ECO:0000313" key="8">
    <source>
        <dbReference type="Proteomes" id="UP000222542"/>
    </source>
</evidence>
<dbReference type="PROSITE" id="PS51879">
    <property type="entry name" value="RST"/>
    <property type="match status" value="1"/>
</dbReference>
<dbReference type="InterPro" id="IPR057823">
    <property type="entry name" value="WWE_RCD1"/>
</dbReference>
<dbReference type="AlphaFoldDB" id="A0A2G3ANS1"/>
<keyword evidence="4" id="KW-0539">Nucleus</keyword>
<dbReference type="PROSITE" id="PS51059">
    <property type="entry name" value="PARP_CATALYTIC"/>
    <property type="match status" value="1"/>
</dbReference>
<evidence type="ECO:0000313" key="7">
    <source>
        <dbReference type="EMBL" id="PHT95860.1"/>
    </source>
</evidence>
<feature type="domain" description="PARP catalytic" evidence="5">
    <location>
        <begin position="231"/>
        <end position="468"/>
    </location>
</feature>
<dbReference type="PANTHER" id="PTHR32263:SF41">
    <property type="entry name" value="INACTIVE POLY [ADP-RIBOSE] POLYMERASE RCD1-LIKE ISOFORM X1"/>
    <property type="match status" value="1"/>
</dbReference>
<comment type="caution">
    <text evidence="7">The sequence shown here is derived from an EMBL/GenBank/DDBJ whole genome shotgun (WGS) entry which is preliminary data.</text>
</comment>
<reference evidence="7 8" key="2">
    <citation type="journal article" date="2017" name="Genome Biol.">
        <title>New reference genome sequences of hot pepper reveal the massive evolution of plant disease-resistance genes by retroduplication.</title>
        <authorList>
            <person name="Kim S."/>
            <person name="Park J."/>
            <person name="Yeom S.I."/>
            <person name="Kim Y.M."/>
            <person name="Seo E."/>
            <person name="Kim K.T."/>
            <person name="Kim M.S."/>
            <person name="Lee J.M."/>
            <person name="Cheong K."/>
            <person name="Shin H.S."/>
            <person name="Kim S.B."/>
            <person name="Han K."/>
            <person name="Lee J."/>
            <person name="Park M."/>
            <person name="Lee H.A."/>
            <person name="Lee H.Y."/>
            <person name="Lee Y."/>
            <person name="Oh S."/>
            <person name="Lee J.H."/>
            <person name="Choi E."/>
            <person name="Choi E."/>
            <person name="Lee S.E."/>
            <person name="Jeon J."/>
            <person name="Kim H."/>
            <person name="Choi G."/>
            <person name="Song H."/>
            <person name="Lee J."/>
            <person name="Lee S.C."/>
            <person name="Kwon J.K."/>
            <person name="Lee H.Y."/>
            <person name="Koo N."/>
            <person name="Hong Y."/>
            <person name="Kim R.W."/>
            <person name="Kang W.H."/>
            <person name="Huh J.H."/>
            <person name="Kang B.C."/>
            <person name="Yang T.J."/>
            <person name="Lee Y.H."/>
            <person name="Bennetzen J.L."/>
            <person name="Choi D."/>
        </authorList>
    </citation>
    <scope>NUCLEOTIDE SEQUENCE [LARGE SCALE GENOMIC DNA]</scope>
    <source>
        <strain evidence="8">cv. CM334</strain>
    </source>
</reference>
<dbReference type="SUPFAM" id="SSF56399">
    <property type="entry name" value="ADP-ribosylation"/>
    <property type="match status" value="1"/>
</dbReference>
<evidence type="ECO:0008006" key="9">
    <source>
        <dbReference type="Google" id="ProtNLM"/>
    </source>
</evidence>